<protein>
    <submittedName>
        <fullName evidence="1">Uncharacterized protein</fullName>
    </submittedName>
</protein>
<dbReference type="STRING" id="1732.SAMN02910417_01147"/>
<dbReference type="EMBL" id="FMXR01000008">
    <property type="protein sequence ID" value="SDB15402.1"/>
    <property type="molecule type" value="Genomic_DNA"/>
</dbReference>
<gene>
    <name evidence="1" type="ORF">SAMN02910417_01147</name>
</gene>
<dbReference type="AlphaFoldDB" id="A0A1G6B498"/>
<proteinExistence type="predicted"/>
<organism evidence="1 2">
    <name type="scientific">Eubacterium oxidoreducens</name>
    <dbReference type="NCBI Taxonomy" id="1732"/>
    <lineage>
        <taxon>Bacteria</taxon>
        <taxon>Bacillati</taxon>
        <taxon>Bacillota</taxon>
        <taxon>Clostridia</taxon>
        <taxon>Eubacteriales</taxon>
        <taxon>Eubacteriaceae</taxon>
        <taxon>Eubacterium</taxon>
    </lineage>
</organism>
<name>A0A1G6B498_EUBOX</name>
<keyword evidence="2" id="KW-1185">Reference proteome</keyword>
<evidence type="ECO:0000313" key="2">
    <source>
        <dbReference type="Proteomes" id="UP000199228"/>
    </source>
</evidence>
<dbReference type="Proteomes" id="UP000199228">
    <property type="component" value="Unassembled WGS sequence"/>
</dbReference>
<accession>A0A1G6B498</accession>
<evidence type="ECO:0000313" key="1">
    <source>
        <dbReference type="EMBL" id="SDB15402.1"/>
    </source>
</evidence>
<sequence length="112" mass="12719">MEVFTPVQFVIELSVSELKKYLKGKDLEDALNTLCKEKDAFPVYLAERKSFNSAKSVIKKSNVTSFVNNGVKYVDLTCSAVEEGHYEGVSYVTDNLHFLGWDEEVLEKIKEC</sequence>
<reference evidence="1 2" key="1">
    <citation type="submission" date="2016-10" db="EMBL/GenBank/DDBJ databases">
        <authorList>
            <person name="de Groot N.N."/>
        </authorList>
    </citation>
    <scope>NUCLEOTIDE SEQUENCE [LARGE SCALE GENOMIC DNA]</scope>
    <source>
        <strain evidence="1 2">DSM 3217</strain>
    </source>
</reference>
<dbReference type="OrthoDB" id="506156at2"/>
<dbReference type="RefSeq" id="WP_090173152.1">
    <property type="nucleotide sequence ID" value="NZ_FMXR01000008.1"/>
</dbReference>